<dbReference type="Proteomes" id="UP000215509">
    <property type="component" value="Unassembled WGS sequence"/>
</dbReference>
<dbReference type="PANTHER" id="PTHR13355:SF11">
    <property type="entry name" value="GLUCOSAMINE 6-PHOSPHATE N-ACETYLTRANSFERASE"/>
    <property type="match status" value="1"/>
</dbReference>
<dbReference type="RefSeq" id="WP_094018790.1">
    <property type="nucleotide sequence ID" value="NZ_NMQW01000078.1"/>
</dbReference>
<dbReference type="SUPFAM" id="SSF55729">
    <property type="entry name" value="Acyl-CoA N-acyltransferases (Nat)"/>
    <property type="match status" value="1"/>
</dbReference>
<evidence type="ECO:0000313" key="2">
    <source>
        <dbReference type="EMBL" id="OXM82372.1"/>
    </source>
</evidence>
<proteinExistence type="predicted"/>
<dbReference type="InterPro" id="IPR000182">
    <property type="entry name" value="GNAT_dom"/>
</dbReference>
<keyword evidence="3" id="KW-1185">Reference proteome</keyword>
<name>A0A229UG70_9BACL</name>
<protein>
    <submittedName>
        <fullName evidence="2">GNAT family N-acetyltransferase</fullName>
    </submittedName>
</protein>
<reference evidence="2 3" key="1">
    <citation type="submission" date="2017-07" db="EMBL/GenBank/DDBJ databases">
        <title>Genome sequencing and assembly of Paenibacillus rigui.</title>
        <authorList>
            <person name="Mayilraj S."/>
        </authorList>
    </citation>
    <scope>NUCLEOTIDE SEQUENCE [LARGE SCALE GENOMIC DNA]</scope>
    <source>
        <strain evidence="2 3">JCM 16352</strain>
    </source>
</reference>
<dbReference type="AlphaFoldDB" id="A0A229UG70"/>
<accession>A0A229UG70</accession>
<dbReference type="EMBL" id="NMQW01000078">
    <property type="protein sequence ID" value="OXM82372.1"/>
    <property type="molecule type" value="Genomic_DNA"/>
</dbReference>
<dbReference type="OrthoDB" id="9796171at2"/>
<feature type="domain" description="N-acetyltransferase" evidence="1">
    <location>
        <begin position="3"/>
        <end position="148"/>
    </location>
</feature>
<organism evidence="2 3">
    <name type="scientific">Paenibacillus rigui</name>
    <dbReference type="NCBI Taxonomy" id="554312"/>
    <lineage>
        <taxon>Bacteria</taxon>
        <taxon>Bacillati</taxon>
        <taxon>Bacillota</taxon>
        <taxon>Bacilli</taxon>
        <taxon>Bacillales</taxon>
        <taxon>Paenibacillaceae</taxon>
        <taxon>Paenibacillus</taxon>
    </lineage>
</organism>
<dbReference type="InterPro" id="IPR016181">
    <property type="entry name" value="Acyl_CoA_acyltransferase"/>
</dbReference>
<evidence type="ECO:0000313" key="3">
    <source>
        <dbReference type="Proteomes" id="UP000215509"/>
    </source>
</evidence>
<dbReference type="InterPro" id="IPR039143">
    <property type="entry name" value="GNPNAT1-like"/>
</dbReference>
<sequence>MKQTLIVTTPEQLQQCLDIRMEVFVQEQQVDPSLEIDAFDESPDACVHMLLLEDGQPVATGRMRPYENASSTMKLQRIAVRQAQRGTGAGKAIVLGLEEEAKRLGFASSLLDAQCQAEPFYEKLGYKKVSPETFLDAGIPHVRMKKQL</sequence>
<dbReference type="GO" id="GO:0004343">
    <property type="term" value="F:glucosamine 6-phosphate N-acetyltransferase activity"/>
    <property type="evidence" value="ECO:0007669"/>
    <property type="project" value="TreeGrafter"/>
</dbReference>
<dbReference type="PROSITE" id="PS51186">
    <property type="entry name" value="GNAT"/>
    <property type="match status" value="1"/>
</dbReference>
<keyword evidence="2" id="KW-0808">Transferase</keyword>
<dbReference type="PANTHER" id="PTHR13355">
    <property type="entry name" value="GLUCOSAMINE 6-PHOSPHATE N-ACETYLTRANSFERASE"/>
    <property type="match status" value="1"/>
</dbReference>
<dbReference type="Pfam" id="PF13673">
    <property type="entry name" value="Acetyltransf_10"/>
    <property type="match status" value="1"/>
</dbReference>
<dbReference type="Gene3D" id="3.40.630.30">
    <property type="match status" value="1"/>
</dbReference>
<evidence type="ECO:0000259" key="1">
    <source>
        <dbReference type="PROSITE" id="PS51186"/>
    </source>
</evidence>
<comment type="caution">
    <text evidence="2">The sequence shown here is derived from an EMBL/GenBank/DDBJ whole genome shotgun (WGS) entry which is preliminary data.</text>
</comment>
<gene>
    <name evidence="2" type="ORF">CF651_31295</name>
</gene>
<dbReference type="CDD" id="cd04301">
    <property type="entry name" value="NAT_SF"/>
    <property type="match status" value="1"/>
</dbReference>